<dbReference type="Pfam" id="PF02493">
    <property type="entry name" value="MORN"/>
    <property type="match status" value="5"/>
</dbReference>
<organism evidence="2">
    <name type="scientific">Hexamita inflata</name>
    <dbReference type="NCBI Taxonomy" id="28002"/>
    <lineage>
        <taxon>Eukaryota</taxon>
        <taxon>Metamonada</taxon>
        <taxon>Diplomonadida</taxon>
        <taxon>Hexamitidae</taxon>
        <taxon>Hexamitinae</taxon>
        <taxon>Hexamita</taxon>
    </lineage>
</organism>
<evidence type="ECO:0000313" key="2">
    <source>
        <dbReference type="EMBL" id="CAI9922673.1"/>
    </source>
</evidence>
<evidence type="ECO:0000256" key="1">
    <source>
        <dbReference type="ARBA" id="ARBA00022737"/>
    </source>
</evidence>
<evidence type="ECO:0000313" key="4">
    <source>
        <dbReference type="Proteomes" id="UP001642409"/>
    </source>
</evidence>
<accession>A0AA86NNE9</accession>
<dbReference type="Gene3D" id="2.20.110.10">
    <property type="entry name" value="Histone H3 K4-specific methyltransferase SET7/9 N-terminal domain"/>
    <property type="match status" value="2"/>
</dbReference>
<gene>
    <name evidence="2" type="ORF">HINF_LOCUS10318</name>
    <name evidence="3" type="ORF">HINF_LOCUS47053</name>
</gene>
<dbReference type="Proteomes" id="UP001642409">
    <property type="component" value="Unassembled WGS sequence"/>
</dbReference>
<dbReference type="InterPro" id="IPR003409">
    <property type="entry name" value="MORN"/>
</dbReference>
<reference evidence="2" key="1">
    <citation type="submission" date="2023-06" db="EMBL/GenBank/DDBJ databases">
        <authorList>
            <person name="Kurt Z."/>
        </authorList>
    </citation>
    <scope>NUCLEOTIDE SEQUENCE</scope>
</reference>
<dbReference type="PANTHER" id="PTHR43215">
    <property type="entry name" value="RADIAL SPOKE HEAD 1 HOMOLOG"/>
    <property type="match status" value="1"/>
</dbReference>
<protein>
    <submittedName>
        <fullName evidence="2">Putative</fullName>
    </submittedName>
</protein>
<dbReference type="PANTHER" id="PTHR43215:SF14">
    <property type="entry name" value="RADIAL SPOKE HEAD 1 HOMOLOG"/>
    <property type="match status" value="1"/>
</dbReference>
<dbReference type="AlphaFoldDB" id="A0AA86NNE9"/>
<dbReference type="EMBL" id="CATOUU010000260">
    <property type="protein sequence ID" value="CAI9922673.1"/>
    <property type="molecule type" value="Genomic_DNA"/>
</dbReference>
<comment type="caution">
    <text evidence="2">The sequence shown here is derived from an EMBL/GenBank/DDBJ whole genome shotgun (WGS) entry which is preliminary data.</text>
</comment>
<reference evidence="3 4" key="2">
    <citation type="submission" date="2024-07" db="EMBL/GenBank/DDBJ databases">
        <authorList>
            <person name="Akdeniz Z."/>
        </authorList>
    </citation>
    <scope>NUCLEOTIDE SEQUENCE [LARGE SCALE GENOMIC DNA]</scope>
</reference>
<dbReference type="EMBL" id="CAXDID020000210">
    <property type="protein sequence ID" value="CAL6056496.1"/>
    <property type="molecule type" value="Genomic_DNA"/>
</dbReference>
<dbReference type="SUPFAM" id="SSF82185">
    <property type="entry name" value="Histone H3 K4-specific methyltransferase SET7/9 N-terminal domain"/>
    <property type="match status" value="1"/>
</dbReference>
<name>A0AA86NNE9_9EUKA</name>
<evidence type="ECO:0000313" key="3">
    <source>
        <dbReference type="EMBL" id="CAL6056496.1"/>
    </source>
</evidence>
<keyword evidence="4" id="KW-1185">Reference proteome</keyword>
<sequence>MRLSQSVPQSNASTVKQSIQSVTKTQVFKNPCEEEFGKEWALFSPDGSAYKGTWLKALRHGYGVHVYPNGDVYKGEFKANLPHGQGCFYSRNPKQTSESKKQILQFPENEAALTLIYEGQWEKGYRQGFGRFYYSPVSFYCGYWHSNMKHGYGILFYSPETERSSVLTAAQQQQQTHVVVSHGVSTIKSSRYEFGPIFIGQFQEDSRAGEGRVIYPNGDVFVGIFDANAAQGQGVLYFVEKHSRQLSNYALGQSVCSQIFTDYSYIDYETILQAWAHICGGFPTLSYDVYQSLHEKFPCDWEAKFQPDEHAYPYSFRAENNLKAAQIIIETDSVEVMCRNLPVKMRPDQNEAAKMLHLPVEDDGKTVPVNMLVDPVGVLAEQIAK</sequence>
<keyword evidence="1" id="KW-0677">Repeat</keyword>
<proteinExistence type="predicted"/>
<dbReference type="SMART" id="SM00698">
    <property type="entry name" value="MORN"/>
    <property type="match status" value="6"/>
</dbReference>